<name>A0A5N8WWH8_9ACTN</name>
<dbReference type="AlphaFoldDB" id="A0A5N8WWH8"/>
<sequence length="62" mass="6415">MPPAPRRPARSPTASRAWEVPPLAAPGESPSTSSPSTGSSARHAESTHLTPRDPPFGRTTGV</sequence>
<reference evidence="2 3" key="1">
    <citation type="submission" date="2019-09" db="EMBL/GenBank/DDBJ databases">
        <authorList>
            <person name="Duangmal K."/>
            <person name="Teo W.F.A."/>
            <person name="Lipun K."/>
        </authorList>
    </citation>
    <scope>NUCLEOTIDE SEQUENCE [LARGE SCALE GENOMIC DNA]</scope>
    <source>
        <strain evidence="2 3">K1PN6</strain>
    </source>
</reference>
<evidence type="ECO:0000256" key="1">
    <source>
        <dbReference type="SAM" id="MobiDB-lite"/>
    </source>
</evidence>
<evidence type="ECO:0000313" key="3">
    <source>
        <dbReference type="Proteomes" id="UP000373149"/>
    </source>
</evidence>
<dbReference type="EMBL" id="VMNX01000076">
    <property type="protein sequence ID" value="MPY50898.1"/>
    <property type="molecule type" value="Genomic_DNA"/>
</dbReference>
<feature type="compositionally biased region" description="Low complexity" evidence="1">
    <location>
        <begin position="25"/>
        <end position="41"/>
    </location>
</feature>
<proteinExistence type="predicted"/>
<comment type="caution">
    <text evidence="2">The sequence shown here is derived from an EMBL/GenBank/DDBJ whole genome shotgun (WGS) entry which is preliminary data.</text>
</comment>
<gene>
    <name evidence="2" type="ORF">FPZ41_20885</name>
</gene>
<keyword evidence="3" id="KW-1185">Reference proteome</keyword>
<organism evidence="2 3">
    <name type="scientific">Streptomyces acidicola</name>
    <dbReference type="NCBI Taxonomy" id="2596892"/>
    <lineage>
        <taxon>Bacteria</taxon>
        <taxon>Bacillati</taxon>
        <taxon>Actinomycetota</taxon>
        <taxon>Actinomycetes</taxon>
        <taxon>Kitasatosporales</taxon>
        <taxon>Streptomycetaceae</taxon>
        <taxon>Streptomyces</taxon>
    </lineage>
</organism>
<dbReference type="Proteomes" id="UP000373149">
    <property type="component" value="Unassembled WGS sequence"/>
</dbReference>
<evidence type="ECO:0000313" key="2">
    <source>
        <dbReference type="EMBL" id="MPY50898.1"/>
    </source>
</evidence>
<accession>A0A5N8WWH8</accession>
<protein>
    <submittedName>
        <fullName evidence="2">Uncharacterized protein</fullName>
    </submittedName>
</protein>
<feature type="region of interest" description="Disordered" evidence="1">
    <location>
        <begin position="1"/>
        <end position="62"/>
    </location>
</feature>